<dbReference type="AlphaFoldDB" id="A0A935C8C7"/>
<feature type="chain" id="PRO_5037519722" evidence="1">
    <location>
        <begin position="27"/>
        <end position="164"/>
    </location>
</feature>
<keyword evidence="1" id="KW-0732">Signal</keyword>
<gene>
    <name evidence="3" type="ORF">JKA74_10875</name>
</gene>
<name>A0A935C8C7_9BACT</name>
<reference evidence="3" key="1">
    <citation type="submission" date="2021-01" db="EMBL/GenBank/DDBJ databases">
        <title>Marivirga aurantiaca sp. nov., isolated from intertidal surface sediments.</title>
        <authorList>
            <person name="Zhang M."/>
        </authorList>
    </citation>
    <scope>NUCLEOTIDE SEQUENCE</scope>
    <source>
        <strain evidence="3">S37H4</strain>
    </source>
</reference>
<protein>
    <submittedName>
        <fullName evidence="3">DUF4168 domain-containing protein</fullName>
    </submittedName>
</protein>
<feature type="signal peptide" evidence="1">
    <location>
        <begin position="1"/>
        <end position="26"/>
    </location>
</feature>
<comment type="caution">
    <text evidence="3">The sequence shown here is derived from an EMBL/GenBank/DDBJ whole genome shotgun (WGS) entry which is preliminary data.</text>
</comment>
<dbReference type="RefSeq" id="WP_201431221.1">
    <property type="nucleotide sequence ID" value="NZ_JAEQBW010000004.1"/>
</dbReference>
<proteinExistence type="predicted"/>
<dbReference type="EMBL" id="JAEQBW010000004">
    <property type="protein sequence ID" value="MBK6265541.1"/>
    <property type="molecule type" value="Genomic_DNA"/>
</dbReference>
<dbReference type="InterPro" id="IPR025433">
    <property type="entry name" value="DUF4168"/>
</dbReference>
<organism evidence="3 4">
    <name type="scientific">Marivirga aurantiaca</name>
    <dbReference type="NCBI Taxonomy" id="2802615"/>
    <lineage>
        <taxon>Bacteria</taxon>
        <taxon>Pseudomonadati</taxon>
        <taxon>Bacteroidota</taxon>
        <taxon>Cytophagia</taxon>
        <taxon>Cytophagales</taxon>
        <taxon>Marivirgaceae</taxon>
        <taxon>Marivirga</taxon>
    </lineage>
</organism>
<feature type="domain" description="DUF4168" evidence="2">
    <location>
        <begin position="44"/>
        <end position="154"/>
    </location>
</feature>
<sequence>MKTSNGVLTRLFSTAFLMLLSFGLFAQLPPAGQQQQEVKTDFDDAEIEKFVDANLEVTKVQQKAEQEAIQIITEKDLELERFNEIVAIQQGQSEEEATPEELAAFNEAAQEIMAVNQKNQAKMVKALEAHDVSEEEYQQIMMAYQQDEEFRAKVDAVVQKKSKG</sequence>
<accession>A0A935C8C7</accession>
<keyword evidence="4" id="KW-1185">Reference proteome</keyword>
<dbReference type="Proteomes" id="UP000611723">
    <property type="component" value="Unassembled WGS sequence"/>
</dbReference>
<evidence type="ECO:0000256" key="1">
    <source>
        <dbReference type="SAM" id="SignalP"/>
    </source>
</evidence>
<evidence type="ECO:0000313" key="3">
    <source>
        <dbReference type="EMBL" id="MBK6265541.1"/>
    </source>
</evidence>
<evidence type="ECO:0000313" key="4">
    <source>
        <dbReference type="Proteomes" id="UP000611723"/>
    </source>
</evidence>
<evidence type="ECO:0000259" key="2">
    <source>
        <dbReference type="Pfam" id="PF13767"/>
    </source>
</evidence>
<dbReference type="Pfam" id="PF13767">
    <property type="entry name" value="DUF4168"/>
    <property type="match status" value="1"/>
</dbReference>